<comment type="function">
    <text evidence="5">The coatomer is a cytosolic protein complex that binds to dilysine motifs and reversibly associates with Golgi non-clathrin-coated vesicles, which further mediate biosynthetic protein transport from the ER, via the Golgi up to the trans Golgi network. Coatomer complex is required for budding from Golgi membranes, and is essential for the retrograde Golgi-to-ER transport of dilysine-tagged proteins.</text>
</comment>
<dbReference type="GO" id="GO:0006886">
    <property type="term" value="P:intracellular protein transport"/>
    <property type="evidence" value="ECO:0007669"/>
    <property type="project" value="InterPro"/>
</dbReference>
<dbReference type="InterPro" id="IPR006692">
    <property type="entry name" value="Beta-prop_COPA/B_2nd"/>
</dbReference>
<evidence type="ECO:0000256" key="3">
    <source>
        <dbReference type="ARBA" id="ARBA00022574"/>
    </source>
</evidence>
<comment type="subcellular location">
    <subcellularLocation>
        <location evidence="1">Golgi apparatus membrane</location>
        <topology evidence="1">Peripheral membrane protein</topology>
        <orientation evidence="1">Cytoplasmic side</orientation>
    </subcellularLocation>
</comment>
<comment type="caution">
    <text evidence="8">The sequence shown here is derived from an EMBL/GenBank/DDBJ whole genome shotgun (WGS) entry which is preliminary data.</text>
</comment>
<protein>
    <submittedName>
        <fullName evidence="8">Coatomer subunit beta</fullName>
    </submittedName>
</protein>
<evidence type="ECO:0000256" key="4">
    <source>
        <dbReference type="ARBA" id="ARBA00022737"/>
    </source>
</evidence>
<proteinExistence type="predicted"/>
<dbReference type="EMBL" id="PQIB02000018">
    <property type="protein sequence ID" value="RLM54885.1"/>
    <property type="molecule type" value="Genomic_DNA"/>
</dbReference>
<dbReference type="InterPro" id="IPR015943">
    <property type="entry name" value="WD40/YVTN_repeat-like_dom_sf"/>
</dbReference>
<feature type="repeat" description="WD" evidence="6">
    <location>
        <begin position="51"/>
        <end position="92"/>
    </location>
</feature>
<dbReference type="PROSITE" id="PS50294">
    <property type="entry name" value="WD_REPEATS_REGION"/>
    <property type="match status" value="1"/>
</dbReference>
<evidence type="ECO:0000256" key="1">
    <source>
        <dbReference type="ARBA" id="ARBA00004255"/>
    </source>
</evidence>
<dbReference type="GO" id="GO:0006888">
    <property type="term" value="P:endoplasmic reticulum to Golgi vesicle-mediated transport"/>
    <property type="evidence" value="ECO:0007669"/>
    <property type="project" value="TreeGrafter"/>
</dbReference>
<name>A0A3L6PFK0_PANMI</name>
<reference evidence="9" key="1">
    <citation type="journal article" date="2019" name="Nat. Commun.">
        <title>The genome of broomcorn millet.</title>
        <authorList>
            <person name="Zou C."/>
            <person name="Miki D."/>
            <person name="Li D."/>
            <person name="Tang Q."/>
            <person name="Xiao L."/>
            <person name="Rajput S."/>
            <person name="Deng P."/>
            <person name="Jia W."/>
            <person name="Huang R."/>
            <person name="Zhang M."/>
            <person name="Sun Y."/>
            <person name="Hu J."/>
            <person name="Fu X."/>
            <person name="Schnable P.S."/>
            <person name="Li F."/>
            <person name="Zhang H."/>
            <person name="Feng B."/>
            <person name="Zhu X."/>
            <person name="Liu R."/>
            <person name="Schnable J.C."/>
            <person name="Zhu J.-K."/>
            <person name="Zhang H."/>
        </authorList>
    </citation>
    <scope>NUCLEOTIDE SEQUENCE [LARGE SCALE GENOMIC DNA]</scope>
</reference>
<dbReference type="InterPro" id="IPR001680">
    <property type="entry name" value="WD40_rpt"/>
</dbReference>
<keyword evidence="9" id="KW-1185">Reference proteome</keyword>
<dbReference type="OrthoDB" id="617964at2759"/>
<organism evidence="8 9">
    <name type="scientific">Panicum miliaceum</name>
    <name type="common">Proso millet</name>
    <name type="synonym">Broomcorn millet</name>
    <dbReference type="NCBI Taxonomy" id="4540"/>
    <lineage>
        <taxon>Eukaryota</taxon>
        <taxon>Viridiplantae</taxon>
        <taxon>Streptophyta</taxon>
        <taxon>Embryophyta</taxon>
        <taxon>Tracheophyta</taxon>
        <taxon>Spermatophyta</taxon>
        <taxon>Magnoliopsida</taxon>
        <taxon>Liliopsida</taxon>
        <taxon>Poales</taxon>
        <taxon>Poaceae</taxon>
        <taxon>PACMAD clade</taxon>
        <taxon>Panicoideae</taxon>
        <taxon>Panicodae</taxon>
        <taxon>Paniceae</taxon>
        <taxon>Panicinae</taxon>
        <taxon>Panicum</taxon>
        <taxon>Panicum sect. Panicum</taxon>
    </lineage>
</organism>
<dbReference type="STRING" id="4540.A0A3L6PFK0"/>
<dbReference type="PROSITE" id="PS50082">
    <property type="entry name" value="WD_REPEATS_2"/>
    <property type="match status" value="2"/>
</dbReference>
<sequence>METCRKFERKSATVNSVDVHPTEPWVLAALDSGYITVWDFRNKSLVKNLQVSTSTESINHISISPSGNTFASGCQNGTAKIWSLDSMSLMLTLDAHNQAVNWVELFTADNKCYLITCSGDCTVKVANGEILSFPVKDVIKCDLYPKVRKTFKPEFSADCIFGGLLLSASGMNLIRFYDWNDCELVHHFNVDMNVRSVNWAEDNSLIAINCDSTFYILNYKKDVGTSAAQPRLRLLGTLNERVRTAAWARDSYVYINSSWCLKCCRNANVTEMYILNGMHRLPRSMALIGYHRKDNKIYLADKDVKLLSYRVDPGSNESIMPVASLPKKIGLTEVRESMKAEDDFEFSWKDQLLNGQYILPAVRDQGEASSCVFQLVSAAAEIEKMKTAAQENPPRTTDIRFSASSFVADYEKMSGPIPLDSENRRLRDGLKLFESQGVHAEGGGAAPVRYKISSSRYNVPMSLRK</sequence>
<feature type="domain" description="COPA/B second beta-propeller" evidence="7">
    <location>
        <begin position="50"/>
        <end position="301"/>
    </location>
</feature>
<dbReference type="GO" id="GO:0000139">
    <property type="term" value="C:Golgi membrane"/>
    <property type="evidence" value="ECO:0007669"/>
    <property type="project" value="UniProtKB-SubCell"/>
</dbReference>
<dbReference type="GO" id="GO:0030126">
    <property type="term" value="C:COPI vesicle coat"/>
    <property type="evidence" value="ECO:0007669"/>
    <property type="project" value="TreeGrafter"/>
</dbReference>
<dbReference type="Pfam" id="PF00400">
    <property type="entry name" value="WD40"/>
    <property type="match status" value="1"/>
</dbReference>
<comment type="subunit">
    <text evidence="2">Oligomeric complex that consists of at least the alpha, beta, beta', gamma, delta, epsilon and zeta subunits.</text>
</comment>
<keyword evidence="3 6" id="KW-0853">WD repeat</keyword>
<dbReference type="Pfam" id="PF04053">
    <property type="entry name" value="B-prop_COPA_B_2nd"/>
    <property type="match status" value="1"/>
</dbReference>
<dbReference type="SMART" id="SM00320">
    <property type="entry name" value="WD40"/>
    <property type="match status" value="4"/>
</dbReference>
<dbReference type="InterPro" id="IPR050844">
    <property type="entry name" value="Coatomer_complex_subunit"/>
</dbReference>
<dbReference type="Proteomes" id="UP000275267">
    <property type="component" value="Unassembled WGS sequence"/>
</dbReference>
<evidence type="ECO:0000259" key="7">
    <source>
        <dbReference type="Pfam" id="PF04053"/>
    </source>
</evidence>
<dbReference type="GO" id="GO:0006890">
    <property type="term" value="P:retrograde vesicle-mediated transport, Golgi to endoplasmic reticulum"/>
    <property type="evidence" value="ECO:0007669"/>
    <property type="project" value="TreeGrafter"/>
</dbReference>
<dbReference type="PANTHER" id="PTHR19876">
    <property type="entry name" value="COATOMER"/>
    <property type="match status" value="1"/>
</dbReference>
<keyword evidence="4" id="KW-0677">Repeat</keyword>
<dbReference type="GO" id="GO:0006891">
    <property type="term" value="P:intra-Golgi vesicle-mediated transport"/>
    <property type="evidence" value="ECO:0007669"/>
    <property type="project" value="TreeGrafter"/>
</dbReference>
<dbReference type="AlphaFoldDB" id="A0A3L6PFK0"/>
<accession>A0A3L6PFK0</accession>
<gene>
    <name evidence="8" type="ORF">C2845_PM10G01810</name>
</gene>
<feature type="repeat" description="WD" evidence="6">
    <location>
        <begin position="7"/>
        <end position="48"/>
    </location>
</feature>
<evidence type="ECO:0000313" key="8">
    <source>
        <dbReference type="EMBL" id="RLM54885.1"/>
    </source>
</evidence>
<dbReference type="SUPFAM" id="SSF50978">
    <property type="entry name" value="WD40 repeat-like"/>
    <property type="match status" value="1"/>
</dbReference>
<evidence type="ECO:0000256" key="5">
    <source>
        <dbReference type="ARBA" id="ARBA00025536"/>
    </source>
</evidence>
<evidence type="ECO:0000256" key="6">
    <source>
        <dbReference type="PROSITE-ProRule" id="PRU00221"/>
    </source>
</evidence>
<dbReference type="GO" id="GO:0005198">
    <property type="term" value="F:structural molecule activity"/>
    <property type="evidence" value="ECO:0007669"/>
    <property type="project" value="InterPro"/>
</dbReference>
<dbReference type="Gene3D" id="2.130.10.10">
    <property type="entry name" value="YVTN repeat-like/Quinoprotein amine dehydrogenase"/>
    <property type="match status" value="2"/>
</dbReference>
<evidence type="ECO:0000256" key="2">
    <source>
        <dbReference type="ARBA" id="ARBA00011775"/>
    </source>
</evidence>
<dbReference type="PANTHER" id="PTHR19876:SF68">
    <property type="entry name" value="COATOMER SUBUNIT BETA'-2"/>
    <property type="match status" value="1"/>
</dbReference>
<evidence type="ECO:0000313" key="9">
    <source>
        <dbReference type="Proteomes" id="UP000275267"/>
    </source>
</evidence>
<dbReference type="InterPro" id="IPR036322">
    <property type="entry name" value="WD40_repeat_dom_sf"/>
</dbReference>